<dbReference type="NCBIfam" id="TIGR02428">
    <property type="entry name" value="pcaJ_scoB_fam"/>
    <property type="match status" value="1"/>
</dbReference>
<dbReference type="InterPro" id="IPR004165">
    <property type="entry name" value="CoA_trans_fam_I"/>
</dbReference>
<comment type="caution">
    <text evidence="3">The sequence shown here is derived from an EMBL/GenBank/DDBJ whole genome shotgun (WGS) entry which is preliminary data.</text>
</comment>
<dbReference type="RefSeq" id="WP_145766183.1">
    <property type="nucleotide sequence ID" value="NZ_VIWW01000001.1"/>
</dbReference>
<dbReference type="SUPFAM" id="SSF100950">
    <property type="entry name" value="NagB/RpiA/CoA transferase-like"/>
    <property type="match status" value="1"/>
</dbReference>
<keyword evidence="2 3" id="KW-0808">Transferase</keyword>
<dbReference type="PANTHER" id="PTHR13707">
    <property type="entry name" value="KETOACID-COENZYME A TRANSFERASE"/>
    <property type="match status" value="1"/>
</dbReference>
<comment type="similarity">
    <text evidence="1">Belongs to the 3-oxoacid CoA-transferase subunit B family.</text>
</comment>
<protein>
    <submittedName>
        <fullName evidence="3">3-oxoadipate CoA-transferase beta subunit</fullName>
    </submittedName>
</protein>
<reference evidence="3 4" key="1">
    <citation type="submission" date="2019-06" db="EMBL/GenBank/DDBJ databases">
        <title>Sequencing the genomes of 1000 actinobacteria strains.</title>
        <authorList>
            <person name="Klenk H.-P."/>
        </authorList>
    </citation>
    <scope>NUCLEOTIDE SEQUENCE [LARGE SCALE GENOMIC DNA]</scope>
    <source>
        <strain evidence="3 4">DSM 42059</strain>
    </source>
</reference>
<dbReference type="SMART" id="SM00882">
    <property type="entry name" value="CoA_trans"/>
    <property type="match status" value="1"/>
</dbReference>
<dbReference type="InterPro" id="IPR012791">
    <property type="entry name" value="3-oxoacid_CoA-transf_B"/>
</dbReference>
<dbReference type="InterPro" id="IPR037171">
    <property type="entry name" value="NagB/RpiA_transferase-like"/>
</dbReference>
<dbReference type="Pfam" id="PF01144">
    <property type="entry name" value="CoA_trans"/>
    <property type="match status" value="1"/>
</dbReference>
<dbReference type="Proteomes" id="UP000318186">
    <property type="component" value="Unassembled WGS sequence"/>
</dbReference>
<sequence>MNPTRPSADGERGPLGKHDIAALVARDIPHGAFVNLGIGQPTLVADHLPADSGVVLHTENGMLNMGPAAQGDEIDPDLTNAGKIPVTELPGAAYFHHADSFAMMRGGHLDICVMGAFQVSAAGDLANWHTGAPDAIPAVGGAMDLAIGAKKVFVMMTLFTKTGAPKLVPECSYPLTGLGCVDRVYTDLAVFDITPQGVTVRETFGTTVDDLAGRLDLPLLPARA</sequence>
<gene>
    <name evidence="3" type="ORF">FHX80_114893</name>
</gene>
<evidence type="ECO:0000313" key="4">
    <source>
        <dbReference type="Proteomes" id="UP000318186"/>
    </source>
</evidence>
<proteinExistence type="inferred from homology"/>
<dbReference type="GO" id="GO:0008410">
    <property type="term" value="F:CoA-transferase activity"/>
    <property type="evidence" value="ECO:0007669"/>
    <property type="project" value="InterPro"/>
</dbReference>
<dbReference type="Gene3D" id="3.40.1080.10">
    <property type="entry name" value="Glutaconate Coenzyme A-transferase"/>
    <property type="match status" value="1"/>
</dbReference>
<dbReference type="AlphaFoldDB" id="A0A561V456"/>
<organism evidence="3 4">
    <name type="scientific">Streptomyces brevispora</name>
    <dbReference type="NCBI Taxonomy" id="887462"/>
    <lineage>
        <taxon>Bacteria</taxon>
        <taxon>Bacillati</taxon>
        <taxon>Actinomycetota</taxon>
        <taxon>Actinomycetes</taxon>
        <taxon>Kitasatosporales</taxon>
        <taxon>Streptomycetaceae</taxon>
        <taxon>Streptomyces</taxon>
    </lineage>
</organism>
<evidence type="ECO:0000313" key="3">
    <source>
        <dbReference type="EMBL" id="TWG06398.1"/>
    </source>
</evidence>
<accession>A0A561V456</accession>
<evidence type="ECO:0000256" key="2">
    <source>
        <dbReference type="ARBA" id="ARBA00022679"/>
    </source>
</evidence>
<dbReference type="EMBL" id="VIWW01000001">
    <property type="protein sequence ID" value="TWG06398.1"/>
    <property type="molecule type" value="Genomic_DNA"/>
</dbReference>
<evidence type="ECO:0000256" key="1">
    <source>
        <dbReference type="ARBA" id="ARBA00007047"/>
    </source>
</evidence>
<dbReference type="OrthoDB" id="3369756at2"/>
<name>A0A561V456_9ACTN</name>
<dbReference type="PANTHER" id="PTHR13707:SF57">
    <property type="entry name" value="SUCCINYL-COA:3-KETOACID COENZYME A TRANSFERASE SUBUNIT B-RELATED"/>
    <property type="match status" value="1"/>
</dbReference>